<evidence type="ECO:0000256" key="5">
    <source>
        <dbReference type="SAM" id="MobiDB-lite"/>
    </source>
</evidence>
<comment type="caution">
    <text evidence="7">The sequence shown here is derived from an EMBL/GenBank/DDBJ whole genome shotgun (WGS) entry which is preliminary data.</text>
</comment>
<dbReference type="SUPFAM" id="SSF57716">
    <property type="entry name" value="Glucocorticoid receptor-like (DNA-binding domain)"/>
    <property type="match status" value="1"/>
</dbReference>
<dbReference type="InterPro" id="IPR051140">
    <property type="entry name" value="GATA_TF"/>
</dbReference>
<organism evidence="7 8">
    <name type="scientific">Colletotrichum abscissum</name>
    <dbReference type="NCBI Taxonomy" id="1671311"/>
    <lineage>
        <taxon>Eukaryota</taxon>
        <taxon>Fungi</taxon>
        <taxon>Dikarya</taxon>
        <taxon>Ascomycota</taxon>
        <taxon>Pezizomycotina</taxon>
        <taxon>Sordariomycetes</taxon>
        <taxon>Hypocreomycetidae</taxon>
        <taxon>Glomerellales</taxon>
        <taxon>Glomerellaceae</taxon>
        <taxon>Colletotrichum</taxon>
        <taxon>Colletotrichum acutatum species complex</taxon>
    </lineage>
</organism>
<feature type="domain" description="GATA-type" evidence="6">
    <location>
        <begin position="166"/>
        <end position="204"/>
    </location>
</feature>
<evidence type="ECO:0000256" key="1">
    <source>
        <dbReference type="ARBA" id="ARBA00022723"/>
    </source>
</evidence>
<protein>
    <submittedName>
        <fullName evidence="7">GATA zinc finger</fullName>
    </submittedName>
</protein>
<evidence type="ECO:0000313" key="8">
    <source>
        <dbReference type="Proteomes" id="UP001056436"/>
    </source>
</evidence>
<dbReference type="PANTHER" id="PTHR45658">
    <property type="entry name" value="GATA TRANSCRIPTION FACTOR"/>
    <property type="match status" value="1"/>
</dbReference>
<accession>A0A9Q0B3A2</accession>
<keyword evidence="1" id="KW-0479">Metal-binding</keyword>
<keyword evidence="8" id="KW-1185">Reference proteome</keyword>
<dbReference type="InterPro" id="IPR000679">
    <property type="entry name" value="Znf_GATA"/>
</dbReference>
<feature type="region of interest" description="Disordered" evidence="5">
    <location>
        <begin position="131"/>
        <end position="150"/>
    </location>
</feature>
<dbReference type="OrthoDB" id="2162994at2759"/>
<dbReference type="CDD" id="cd00202">
    <property type="entry name" value="ZnF_GATA"/>
    <property type="match status" value="1"/>
</dbReference>
<feature type="region of interest" description="Disordered" evidence="5">
    <location>
        <begin position="1"/>
        <end position="30"/>
    </location>
</feature>
<dbReference type="GO" id="GO:0006355">
    <property type="term" value="P:regulation of DNA-templated transcription"/>
    <property type="evidence" value="ECO:0007669"/>
    <property type="project" value="InterPro"/>
</dbReference>
<dbReference type="SMART" id="SM00401">
    <property type="entry name" value="ZnF_GATA"/>
    <property type="match status" value="1"/>
</dbReference>
<evidence type="ECO:0000256" key="2">
    <source>
        <dbReference type="ARBA" id="ARBA00022771"/>
    </source>
</evidence>
<dbReference type="GO" id="GO:0008270">
    <property type="term" value="F:zinc ion binding"/>
    <property type="evidence" value="ECO:0007669"/>
    <property type="project" value="UniProtKB-KW"/>
</dbReference>
<gene>
    <name evidence="7" type="ORF">CABS02_04326</name>
</gene>
<evidence type="ECO:0000313" key="7">
    <source>
        <dbReference type="EMBL" id="KAI3555570.1"/>
    </source>
</evidence>
<dbReference type="EMBL" id="SDAQ01000017">
    <property type="protein sequence ID" value="KAI3555570.1"/>
    <property type="molecule type" value="Genomic_DNA"/>
</dbReference>
<proteinExistence type="predicted"/>
<dbReference type="GO" id="GO:0043565">
    <property type="term" value="F:sequence-specific DNA binding"/>
    <property type="evidence" value="ECO:0007669"/>
    <property type="project" value="InterPro"/>
</dbReference>
<dbReference type="Pfam" id="PF00320">
    <property type="entry name" value="GATA"/>
    <property type="match status" value="1"/>
</dbReference>
<evidence type="ECO:0000256" key="4">
    <source>
        <dbReference type="PROSITE-ProRule" id="PRU00094"/>
    </source>
</evidence>
<keyword evidence="2 4" id="KW-0863">Zinc-finger</keyword>
<evidence type="ECO:0000256" key="3">
    <source>
        <dbReference type="ARBA" id="ARBA00022833"/>
    </source>
</evidence>
<keyword evidence="3" id="KW-0862">Zinc</keyword>
<dbReference type="AlphaFoldDB" id="A0A9Q0B3A2"/>
<dbReference type="InterPro" id="IPR013088">
    <property type="entry name" value="Znf_NHR/GATA"/>
</dbReference>
<dbReference type="PROSITE" id="PS50114">
    <property type="entry name" value="GATA_ZN_FINGER_2"/>
    <property type="match status" value="1"/>
</dbReference>
<dbReference type="Proteomes" id="UP001056436">
    <property type="component" value="Unassembled WGS sequence"/>
</dbReference>
<name>A0A9Q0B3A2_9PEZI</name>
<dbReference type="Gene3D" id="3.30.50.10">
    <property type="entry name" value="Erythroid Transcription Factor GATA-1, subunit A"/>
    <property type="match status" value="1"/>
</dbReference>
<sequence length="224" mass="24378">MVSVKPDAQLNHKRPKLGLQMSAEAEGEAAANAFASDAAPDDADAHSPLPPISFDQIKATEMIQRIHNDARQLLQNIQGLVDGTCSKGGCECGDCSRETTSSNSRILAAQSLSEVIASNLDDLALLSYRSTTDADRQQSVSPRATRKRRSSTVAAFDRTSKVKRVMDDSLCCHSCQATSTPQWRDGPDGRWTLCNVCGLLYAHHLRKNASIARPQTQETMGRHI</sequence>
<evidence type="ECO:0000259" key="6">
    <source>
        <dbReference type="PROSITE" id="PS50114"/>
    </source>
</evidence>
<reference evidence="7" key="1">
    <citation type="submission" date="2019-01" db="EMBL/GenBank/DDBJ databases">
        <title>Colletotrichum abscissum LGMF1257.</title>
        <authorList>
            <person name="Baroncelli R."/>
        </authorList>
    </citation>
    <scope>NUCLEOTIDE SEQUENCE</scope>
    <source>
        <strain evidence="7">Ca142</strain>
    </source>
</reference>